<comment type="caution">
    <text evidence="2">The sequence shown here is derived from an EMBL/GenBank/DDBJ whole genome shotgun (WGS) entry which is preliminary data.</text>
</comment>
<dbReference type="PANTHER" id="PTHR38342:SF2">
    <property type="entry name" value="INNER MEMBRANE OR EXPORTED"/>
    <property type="match status" value="1"/>
</dbReference>
<dbReference type="Pfam" id="PF03625">
    <property type="entry name" value="DUF302"/>
    <property type="match status" value="2"/>
</dbReference>
<dbReference type="CDD" id="cd14797">
    <property type="entry name" value="DUF302"/>
    <property type="match status" value="2"/>
</dbReference>
<gene>
    <name evidence="2" type="ORF">HW347_11665</name>
</gene>
<dbReference type="InterPro" id="IPR005180">
    <property type="entry name" value="DUF302"/>
</dbReference>
<dbReference type="SUPFAM" id="SSF103247">
    <property type="entry name" value="TT1751-like"/>
    <property type="match status" value="2"/>
</dbReference>
<evidence type="ECO:0000313" key="2">
    <source>
        <dbReference type="EMBL" id="MBT2161924.1"/>
    </source>
</evidence>
<evidence type="ECO:0000259" key="1">
    <source>
        <dbReference type="Pfam" id="PF03625"/>
    </source>
</evidence>
<proteinExistence type="predicted"/>
<dbReference type="Gene3D" id="3.30.310.70">
    <property type="entry name" value="TT1751-like domain"/>
    <property type="match status" value="2"/>
</dbReference>
<accession>A0ABS5WFA4</accession>
<reference evidence="3" key="2">
    <citation type="submission" date="2023-07" db="EMBL/GenBank/DDBJ databases">
        <title>Zobellia barbeyronii sp. nov., a new marine flavobacterium, isolated from green and red algae.</title>
        <authorList>
            <person name="Nedashkovskaya O.I."/>
            <person name="Otstavnykh N."/>
            <person name="Zhukova N."/>
            <person name="Guzev K."/>
            <person name="Chausova V."/>
            <person name="Tekutyeva L."/>
            <person name="Mikhailov V."/>
            <person name="Isaeva M."/>
        </authorList>
    </citation>
    <scope>NUCLEOTIDE SEQUENCE [LARGE SCALE GENOMIC DNA]</scope>
    <source>
        <strain evidence="3">KMM 6746</strain>
    </source>
</reference>
<name>A0ABS5WFA4_9FLAO</name>
<dbReference type="InterPro" id="IPR035923">
    <property type="entry name" value="TT1751-like_sf"/>
</dbReference>
<dbReference type="Proteomes" id="UP000740413">
    <property type="component" value="Unassembled WGS sequence"/>
</dbReference>
<protein>
    <submittedName>
        <fullName evidence="2">DUF302 domain-containing protein</fullName>
    </submittedName>
</protein>
<dbReference type="PROSITE" id="PS51257">
    <property type="entry name" value="PROKAR_LIPOPROTEIN"/>
    <property type="match status" value="1"/>
</dbReference>
<feature type="domain" description="DUF302" evidence="1">
    <location>
        <begin position="68"/>
        <end position="128"/>
    </location>
</feature>
<dbReference type="PANTHER" id="PTHR38342">
    <property type="entry name" value="SLR5037 PROTEIN"/>
    <property type="match status" value="1"/>
</dbReference>
<keyword evidence="3" id="KW-1185">Reference proteome</keyword>
<organism evidence="2 3">
    <name type="scientific">Zobellia barbeyronii</name>
    <dbReference type="NCBI Taxonomy" id="2748009"/>
    <lineage>
        <taxon>Bacteria</taxon>
        <taxon>Pseudomonadati</taxon>
        <taxon>Bacteroidota</taxon>
        <taxon>Flavobacteriia</taxon>
        <taxon>Flavobacteriales</taxon>
        <taxon>Flavobacteriaceae</taxon>
        <taxon>Zobellia</taxon>
    </lineage>
</organism>
<dbReference type="EMBL" id="JACATN010000003">
    <property type="protein sequence ID" value="MBT2161924.1"/>
    <property type="molecule type" value="Genomic_DNA"/>
</dbReference>
<reference evidence="2 3" key="1">
    <citation type="submission" date="2020-06" db="EMBL/GenBank/DDBJ databases">
        <authorList>
            <person name="Isaeva M.P."/>
            <person name="Chernysheva N.Y."/>
        </authorList>
    </citation>
    <scope>NUCLEOTIDE SEQUENCE [LARGE SCALE GENOMIC DNA]</scope>
    <source>
        <strain evidence="2 3">KMM 6746</strain>
    </source>
</reference>
<sequence length="304" mass="33055">MKFLAVLFLTFTFVACDDDETKEPETIDTNPIVVGMNYVKSTESFDDTYAVLKASLEANENIKIVAEVDHMANAASVGLELNPTKIIFFGNPNLGTPLMQVNQQAGLDLPQRILVYQNDNEEVFVGYNSTVYLANRHTLGDVATLTTIATALKNLSENASMADITEQTSDVIADYNVTTVLSDQTFDATYADIRSVIDGNENLTIVAELDHQANAANVGLELLPTKVIIFGNPNLGTMLMQKSQTSALDLPQKILVYENTDGEVKIAFNNPELFVSRHGVINSDATLEIVLAALQGLADNASEE</sequence>
<feature type="domain" description="DUF302" evidence="1">
    <location>
        <begin position="209"/>
        <end position="271"/>
    </location>
</feature>
<evidence type="ECO:0000313" key="3">
    <source>
        <dbReference type="Proteomes" id="UP000740413"/>
    </source>
</evidence>